<dbReference type="OrthoDB" id="74360at2759"/>
<dbReference type="PANTHER" id="PTHR42877">
    <property type="entry name" value="L-ORNITHINE N(5)-MONOOXYGENASE-RELATED"/>
    <property type="match status" value="1"/>
</dbReference>
<accession>A0A6A7AGF6</accession>
<evidence type="ECO:0000256" key="1">
    <source>
        <dbReference type="ARBA" id="ARBA00010139"/>
    </source>
</evidence>
<dbReference type="Proteomes" id="UP000799424">
    <property type="component" value="Unassembled WGS sequence"/>
</dbReference>
<dbReference type="InterPro" id="IPR036188">
    <property type="entry name" value="FAD/NAD-bd_sf"/>
</dbReference>
<dbReference type="EMBL" id="MU006217">
    <property type="protein sequence ID" value="KAF2832390.1"/>
    <property type="molecule type" value="Genomic_DNA"/>
</dbReference>
<proteinExistence type="inferred from homology"/>
<organism evidence="2 3">
    <name type="scientific">Ophiobolus disseminans</name>
    <dbReference type="NCBI Taxonomy" id="1469910"/>
    <lineage>
        <taxon>Eukaryota</taxon>
        <taxon>Fungi</taxon>
        <taxon>Dikarya</taxon>
        <taxon>Ascomycota</taxon>
        <taxon>Pezizomycotina</taxon>
        <taxon>Dothideomycetes</taxon>
        <taxon>Pleosporomycetidae</taxon>
        <taxon>Pleosporales</taxon>
        <taxon>Pleosporineae</taxon>
        <taxon>Phaeosphaeriaceae</taxon>
        <taxon>Ophiobolus</taxon>
    </lineage>
</organism>
<gene>
    <name evidence="2" type="ORF">CC86DRAFT_462692</name>
</gene>
<dbReference type="Gene3D" id="3.50.50.60">
    <property type="entry name" value="FAD/NAD(P)-binding domain"/>
    <property type="match status" value="2"/>
</dbReference>
<dbReference type="SUPFAM" id="SSF51905">
    <property type="entry name" value="FAD/NAD(P)-binding domain"/>
    <property type="match status" value="2"/>
</dbReference>
<name>A0A6A7AGF6_9PLEO</name>
<reference evidence="2" key="1">
    <citation type="journal article" date="2020" name="Stud. Mycol.">
        <title>101 Dothideomycetes genomes: a test case for predicting lifestyles and emergence of pathogens.</title>
        <authorList>
            <person name="Haridas S."/>
            <person name="Albert R."/>
            <person name="Binder M."/>
            <person name="Bloem J."/>
            <person name="Labutti K."/>
            <person name="Salamov A."/>
            <person name="Andreopoulos B."/>
            <person name="Baker S."/>
            <person name="Barry K."/>
            <person name="Bills G."/>
            <person name="Bluhm B."/>
            <person name="Cannon C."/>
            <person name="Castanera R."/>
            <person name="Culley D."/>
            <person name="Daum C."/>
            <person name="Ezra D."/>
            <person name="Gonzalez J."/>
            <person name="Henrissat B."/>
            <person name="Kuo A."/>
            <person name="Liang C."/>
            <person name="Lipzen A."/>
            <person name="Lutzoni F."/>
            <person name="Magnuson J."/>
            <person name="Mondo S."/>
            <person name="Nolan M."/>
            <person name="Ohm R."/>
            <person name="Pangilinan J."/>
            <person name="Park H.-J."/>
            <person name="Ramirez L."/>
            <person name="Alfaro M."/>
            <person name="Sun H."/>
            <person name="Tritt A."/>
            <person name="Yoshinaga Y."/>
            <person name="Zwiers L.-H."/>
            <person name="Turgeon B."/>
            <person name="Goodwin S."/>
            <person name="Spatafora J."/>
            <person name="Crous P."/>
            <person name="Grigoriev I."/>
        </authorList>
    </citation>
    <scope>NUCLEOTIDE SEQUENCE</scope>
    <source>
        <strain evidence="2">CBS 113818</strain>
    </source>
</reference>
<dbReference type="Pfam" id="PF13450">
    <property type="entry name" value="NAD_binding_8"/>
    <property type="match status" value="1"/>
</dbReference>
<protein>
    <submittedName>
        <fullName evidence="2">FAD/NAD(P)-binding domain-containing protein</fullName>
    </submittedName>
</protein>
<dbReference type="PANTHER" id="PTHR42877:SF6">
    <property type="entry name" value="MONOOXYGENASE, PUTATIVE (AFU_ORTHOLOGUE AFUA_3G15050)-RELATED"/>
    <property type="match status" value="1"/>
</dbReference>
<sequence length="608" mass="68762">MTLVKETQINGIVNGRPAGYERLRSEVKYFPAQKPYDNSRPVKVIILGAGIGGTAAALLLSKKVRNITLSVYDQNSKIGGTWASNVYPGVRCDVPSHCYQLSFAPNTQWSEYYPKGDEIQQYYENTVKDYGLFDRFHLQHKVLHARWQERQKTWSIEIQNLVTGEIFIETADFFVSSQGRISQPKYPDIEGLNTFKGDVIHTANWKSGFHYKGKSLAVVGNGASAQQMIPNIIHDVAHIDHYVRTKTWVTATFSKNLYEAIAQQPGGPQYTEIDRTAFSNDPAAYLRHRRELESKFHHKPGADVLGSQENQFLRDRITEVMLKRVGGDEEFLQKILPDYAPGCKRLTPAPGYLEALIDNKLAFITDPITRVDETGIWTKSGTHQPVDALILATGFDHGFTTKFPVIGLGGVDLKGKWSADGEIGFPESYLGIMAPEIPNYFTVLQAQGNARGGTVPLQVELSATYIAKVIRKIQSESYAALHPKASAATEFNDIVAGFFDDKVVNDKCSSWFKQGPGDSRILIAWPGSYHHRAQILREPRWEDFEYVVAKGARRNRFEFFGDGWTRWEAEFHENEDKLGEKREEWDIVGYLKEEKDADPRAVHEAWYE</sequence>
<comment type="similarity">
    <text evidence="1">Belongs to the FAD-binding monooxygenase family.</text>
</comment>
<evidence type="ECO:0000313" key="3">
    <source>
        <dbReference type="Proteomes" id="UP000799424"/>
    </source>
</evidence>
<keyword evidence="3" id="KW-1185">Reference proteome</keyword>
<evidence type="ECO:0000313" key="2">
    <source>
        <dbReference type="EMBL" id="KAF2832390.1"/>
    </source>
</evidence>
<dbReference type="AlphaFoldDB" id="A0A6A7AGF6"/>
<dbReference type="InterPro" id="IPR051209">
    <property type="entry name" value="FAD-bind_Monooxygenase_sf"/>
</dbReference>